<dbReference type="InterPro" id="IPR036322">
    <property type="entry name" value="WD40_repeat_dom_sf"/>
</dbReference>
<dbReference type="InterPro" id="IPR001680">
    <property type="entry name" value="WD40_rpt"/>
</dbReference>
<dbReference type="GO" id="GO:0045503">
    <property type="term" value="F:dynein light chain binding"/>
    <property type="evidence" value="ECO:0007669"/>
    <property type="project" value="InterPro"/>
</dbReference>
<feature type="compositionally biased region" description="Basic and acidic residues" evidence="1">
    <location>
        <begin position="313"/>
        <end position="324"/>
    </location>
</feature>
<feature type="region of interest" description="Disordered" evidence="1">
    <location>
        <begin position="1"/>
        <end position="211"/>
    </location>
</feature>
<dbReference type="AlphaFoldDB" id="A0A6P7F434"/>
<name>A0A6P7F434_DIAVI</name>
<sequence length="930" mass="105176">MSTRKNVAKPSTTTKKMPSTTSTTPSKVRESSKDRKKKMELQSSEKSKLKTSVRPKISEKAVKPSESKSKPDAKSTMPKKRKPEVSETPSSSRVSTSQFFPSKNMYSNALKSKESAKKVTEPIVKKVTEPTVKKVSKTVESSKPSKTIEKSSKDKPSGRLVKPTHSNIVKSRVSDNKSSEYPSLEENKSIYTSPDSSTMSERPKTATLRKGSIVNTNIVGPDVPLVQIDTVKEKMRKIKSPSPKSETSEEDKYEDDFESYESDFEAYSSSSSTNLDNISVEDTSSSSSTTSLEEFKTRKTGSGQKRAQSTSSDEERKHDSGHFEMNDFKHRQILDNIKESIEKENTNLVLANNPASLSDEGFEEQKSLQFINFLDAKKKYERRKSVETRRKRGKEILSMIRLDSCNFTLFELAPVPYETFIKNYGRGNTIQVSCQTGDDDVDEEVQTEDIGYWTKWTQEPSAFTNFNQSIPNFWETYKSEFLGVGSDDMVSHKTDKTTINENSLNKFILSAGELMLRIQEESVTNVNSSLQKDKNSSPFSDGYYKFNTSEDIFVGSEVSFVYFSCDISNRLVTVHTKKRTSMVAIWNVFNCNEAKVILKPYGIVSCCSFGVRHSELVFMGIEDGTISVWDVRRKIFNKSSVEITVPLFCTDINSGHLTKIVALHHLDVSSEENTYKNQANELCSLDEDGEIILWTVIKKQLEENKAENNLEVVLVKNTNISLKILHPDLPDLQCTDFITSHQNTNYLFISTNYGFIIHHLVKGGRSNVRKFLPGSKSIAKCLGSCPFSSEYFLAGYENGNVNIYSRSSEKALMTLSDKDNSIQYCPIDLIQWSKNKPVVFYTKDAKNRINIWDLNESDMFPIFSIPFEEEISCMKLSHVCEDVENGKSYLAIGTKAGSLYIHQLNEEHGQQNSQVYEKSVKTFLNYVNRL</sequence>
<feature type="compositionally biased region" description="Basic and acidic residues" evidence="1">
    <location>
        <begin position="146"/>
        <end position="157"/>
    </location>
</feature>
<dbReference type="GO" id="GO:0042073">
    <property type="term" value="P:intraciliary transport"/>
    <property type="evidence" value="ECO:0007669"/>
    <property type="project" value="InterPro"/>
</dbReference>
<reference evidence="2" key="1">
    <citation type="submission" date="2025-08" db="UniProtKB">
        <authorList>
            <consortium name="RefSeq"/>
        </authorList>
    </citation>
    <scope>IDENTIFICATION</scope>
    <source>
        <tissue evidence="2">Whole insect</tissue>
    </source>
</reference>
<protein>
    <submittedName>
        <fullName evidence="2">WD repeat-containing protein 60</fullName>
    </submittedName>
</protein>
<dbReference type="RefSeq" id="XP_028130151.1">
    <property type="nucleotide sequence ID" value="XM_028274350.1"/>
</dbReference>
<feature type="region of interest" description="Disordered" evidence="1">
    <location>
        <begin position="225"/>
        <end position="324"/>
    </location>
</feature>
<dbReference type="InterPro" id="IPR042505">
    <property type="entry name" value="DYNC2I1"/>
</dbReference>
<dbReference type="PANTHER" id="PTHR16022">
    <property type="entry name" value="WD REPEAT DOMAIN 60"/>
    <property type="match status" value="1"/>
</dbReference>
<feature type="compositionally biased region" description="Basic and acidic residues" evidence="1">
    <location>
        <begin position="56"/>
        <end position="73"/>
    </location>
</feature>
<dbReference type="SUPFAM" id="SSF50978">
    <property type="entry name" value="WD40 repeat-like"/>
    <property type="match status" value="1"/>
</dbReference>
<feature type="compositionally biased region" description="Polar residues" evidence="1">
    <location>
        <begin position="189"/>
        <end position="200"/>
    </location>
</feature>
<feature type="compositionally biased region" description="Low complexity" evidence="1">
    <location>
        <begin position="9"/>
        <end position="26"/>
    </location>
</feature>
<gene>
    <name evidence="2" type="primary">LOC114326116</name>
</gene>
<evidence type="ECO:0000313" key="2">
    <source>
        <dbReference type="RefSeq" id="XP_028130151.1"/>
    </source>
</evidence>
<dbReference type="PANTHER" id="PTHR16022:SF0">
    <property type="entry name" value="CYTOPLASMIC DYNEIN 2 INTERMEDIATE CHAIN 1"/>
    <property type="match status" value="1"/>
</dbReference>
<feature type="compositionally biased region" description="Low complexity" evidence="1">
    <location>
        <begin position="86"/>
        <end position="102"/>
    </location>
</feature>
<evidence type="ECO:0000256" key="1">
    <source>
        <dbReference type="SAM" id="MobiDB-lite"/>
    </source>
</evidence>
<dbReference type="GO" id="GO:0005868">
    <property type="term" value="C:cytoplasmic dynein complex"/>
    <property type="evidence" value="ECO:0007669"/>
    <property type="project" value="InterPro"/>
</dbReference>
<dbReference type="InParanoid" id="A0A6P7F434"/>
<feature type="compositionally biased region" description="Basic and acidic residues" evidence="1">
    <location>
        <begin position="111"/>
        <end position="132"/>
    </location>
</feature>
<proteinExistence type="predicted"/>
<dbReference type="KEGG" id="dvv:114326116"/>
<dbReference type="InterPro" id="IPR015943">
    <property type="entry name" value="WD40/YVTN_repeat-like_dom_sf"/>
</dbReference>
<dbReference type="SMART" id="SM00320">
    <property type="entry name" value="WD40"/>
    <property type="match status" value="5"/>
</dbReference>
<dbReference type="GO" id="GO:0045504">
    <property type="term" value="F:dynein heavy chain binding"/>
    <property type="evidence" value="ECO:0007669"/>
    <property type="project" value="InterPro"/>
</dbReference>
<accession>A0A6P7F434</accession>
<dbReference type="OrthoDB" id="2162425at2759"/>
<dbReference type="GO" id="GO:0005929">
    <property type="term" value="C:cilium"/>
    <property type="evidence" value="ECO:0007669"/>
    <property type="project" value="GOC"/>
</dbReference>
<dbReference type="Gene3D" id="2.130.10.10">
    <property type="entry name" value="YVTN repeat-like/Quinoprotein amine dehydrogenase"/>
    <property type="match status" value="2"/>
</dbReference>
<feature type="compositionally biased region" description="Polar residues" evidence="1">
    <location>
        <begin position="300"/>
        <end position="311"/>
    </location>
</feature>
<feature type="compositionally biased region" description="Polar residues" evidence="1">
    <location>
        <begin position="273"/>
        <end position="282"/>
    </location>
</feature>
<organism evidence="2">
    <name type="scientific">Diabrotica virgifera virgifera</name>
    <name type="common">western corn rootworm</name>
    <dbReference type="NCBI Taxonomy" id="50390"/>
    <lineage>
        <taxon>Eukaryota</taxon>
        <taxon>Metazoa</taxon>
        <taxon>Ecdysozoa</taxon>
        <taxon>Arthropoda</taxon>
        <taxon>Hexapoda</taxon>
        <taxon>Insecta</taxon>
        <taxon>Pterygota</taxon>
        <taxon>Neoptera</taxon>
        <taxon>Endopterygota</taxon>
        <taxon>Coleoptera</taxon>
        <taxon>Polyphaga</taxon>
        <taxon>Cucujiformia</taxon>
        <taxon>Chrysomeloidea</taxon>
        <taxon>Chrysomelidae</taxon>
        <taxon>Galerucinae</taxon>
        <taxon>Diabroticina</taxon>
        <taxon>Diabroticites</taxon>
        <taxon>Diabrotica</taxon>
    </lineage>
</organism>
<feature type="compositionally biased region" description="Basic and acidic residues" evidence="1">
    <location>
        <begin position="27"/>
        <end position="48"/>
    </location>
</feature>
<feature type="compositionally biased region" description="Acidic residues" evidence="1">
    <location>
        <begin position="248"/>
        <end position="264"/>
    </location>
</feature>